<protein>
    <recommendedName>
        <fullName evidence="3">Phage tail assembly chaperone protein, TAC</fullName>
    </recommendedName>
</protein>
<dbReference type="Pfam" id="PF09550">
    <property type="entry name" value="Phage_TAC_6"/>
    <property type="match status" value="1"/>
</dbReference>
<accession>A0A239PNV3</accession>
<evidence type="ECO:0008006" key="3">
    <source>
        <dbReference type="Google" id="ProtNLM"/>
    </source>
</evidence>
<proteinExistence type="predicted"/>
<dbReference type="InterPro" id="IPR019056">
    <property type="entry name" value="Phage_TAC_6"/>
</dbReference>
<reference evidence="1 2" key="1">
    <citation type="submission" date="2017-07" db="EMBL/GenBank/DDBJ databases">
        <authorList>
            <person name="Sun Z.S."/>
            <person name="Albrecht U."/>
            <person name="Echele G."/>
            <person name="Lee C.C."/>
        </authorList>
    </citation>
    <scope>NUCLEOTIDE SEQUENCE [LARGE SCALE GENOMIC DNA]</scope>
    <source>
        <strain evidence="1 2">DSM 14827</strain>
    </source>
</reference>
<sequence>MSARQQGGLDWVALMRAGLHGLGLHPDQFWSLTPAELALMLGIEAGLSGMTRARLAELSKAFPDAASPADDQETSLTEV</sequence>
<dbReference type="RefSeq" id="WP_089343151.1">
    <property type="nucleotide sequence ID" value="NZ_CP067129.1"/>
</dbReference>
<evidence type="ECO:0000313" key="2">
    <source>
        <dbReference type="Proteomes" id="UP000198307"/>
    </source>
</evidence>
<keyword evidence="2" id="KW-1185">Reference proteome</keyword>
<dbReference type="AlphaFoldDB" id="A0A239PNV3"/>
<dbReference type="NCBIfam" id="TIGR02216">
    <property type="entry name" value="phage_TIGR02216"/>
    <property type="match status" value="1"/>
</dbReference>
<evidence type="ECO:0000313" key="1">
    <source>
        <dbReference type="EMBL" id="SNT71808.1"/>
    </source>
</evidence>
<organism evidence="1 2">
    <name type="scientific">Paracoccus seriniphilus</name>
    <dbReference type="NCBI Taxonomy" id="184748"/>
    <lineage>
        <taxon>Bacteria</taxon>
        <taxon>Pseudomonadati</taxon>
        <taxon>Pseudomonadota</taxon>
        <taxon>Alphaproteobacteria</taxon>
        <taxon>Rhodobacterales</taxon>
        <taxon>Paracoccaceae</taxon>
        <taxon>Paracoccus</taxon>
    </lineage>
</organism>
<dbReference type="EMBL" id="FZQB01000002">
    <property type="protein sequence ID" value="SNT71808.1"/>
    <property type="molecule type" value="Genomic_DNA"/>
</dbReference>
<gene>
    <name evidence="1" type="ORF">SAMN05444959_102326</name>
</gene>
<name>A0A239PNV3_9RHOB</name>
<dbReference type="Proteomes" id="UP000198307">
    <property type="component" value="Unassembled WGS sequence"/>
</dbReference>
<dbReference type="OrthoDB" id="7582980at2"/>
<dbReference type="InterPro" id="IPR011739">
    <property type="entry name" value="GTA_rcc01693"/>
</dbReference>